<evidence type="ECO:0000256" key="1">
    <source>
        <dbReference type="ARBA" id="ARBA00022603"/>
    </source>
</evidence>
<dbReference type="EC" id="2.1.1.-" evidence="3"/>
<gene>
    <name evidence="3" type="ORF">QU665_01180</name>
</gene>
<dbReference type="Gene3D" id="3.40.50.150">
    <property type="entry name" value="Vaccinia Virus protein VP39"/>
    <property type="match status" value="1"/>
</dbReference>
<comment type="caution">
    <text evidence="3">The sequence shown here is derived from an EMBL/GenBank/DDBJ whole genome shotgun (WGS) entry which is preliminary data.</text>
</comment>
<dbReference type="Pfam" id="PF04072">
    <property type="entry name" value="LCM"/>
    <property type="match status" value="1"/>
</dbReference>
<keyword evidence="4" id="KW-1185">Reference proteome</keyword>
<name>A0AAW9KMV1_9ACTO</name>
<reference evidence="3 4" key="1">
    <citation type="submission" date="2023-06" db="EMBL/GenBank/DDBJ databases">
        <title>Actinomyces orist ORNL 0101 HMT-893 genome.</title>
        <authorList>
            <person name="Johnston C.D."/>
            <person name="Chen T."/>
            <person name="Dewhirst F.E."/>
        </authorList>
    </citation>
    <scope>NUCLEOTIDE SEQUENCE [LARGE SCALE GENOMIC DNA]</scope>
    <source>
        <strain evidence="3 4">ORNL 0101</strain>
    </source>
</reference>
<dbReference type="PIRSF" id="PIRSF028177">
    <property type="entry name" value="Polyketide_synth_Omtfrase_TcmP"/>
    <property type="match status" value="1"/>
</dbReference>
<dbReference type="AlphaFoldDB" id="A0AAW9KMV1"/>
<dbReference type="Proteomes" id="UP001289581">
    <property type="component" value="Unassembled WGS sequence"/>
</dbReference>
<organism evidence="3 4">
    <name type="scientific">Actinomyces oris</name>
    <dbReference type="NCBI Taxonomy" id="544580"/>
    <lineage>
        <taxon>Bacteria</taxon>
        <taxon>Bacillati</taxon>
        <taxon>Actinomycetota</taxon>
        <taxon>Actinomycetes</taxon>
        <taxon>Actinomycetales</taxon>
        <taxon>Actinomycetaceae</taxon>
        <taxon>Actinomyces</taxon>
    </lineage>
</organism>
<evidence type="ECO:0000313" key="3">
    <source>
        <dbReference type="EMBL" id="MEA1303708.1"/>
    </source>
</evidence>
<dbReference type="InterPro" id="IPR007213">
    <property type="entry name" value="Ppm1/Ppm2/Tcmp"/>
</dbReference>
<keyword evidence="2 3" id="KW-0808">Transferase</keyword>
<protein>
    <submittedName>
        <fullName evidence="3">Class I SAM-dependent methyltransferase</fullName>
        <ecNumber evidence="3">2.1.1.-</ecNumber>
    </submittedName>
</protein>
<keyword evidence="1 3" id="KW-0489">Methyltransferase</keyword>
<dbReference type="InterPro" id="IPR029063">
    <property type="entry name" value="SAM-dependent_MTases_sf"/>
</dbReference>
<accession>A0AAW9KMV1</accession>
<dbReference type="EMBL" id="JAXBCZ010000001">
    <property type="protein sequence ID" value="MEA1303708.1"/>
    <property type="molecule type" value="Genomic_DNA"/>
</dbReference>
<dbReference type="PANTHER" id="PTHR43619:SF2">
    <property type="entry name" value="S-ADENOSYL-L-METHIONINE-DEPENDENT METHYLTRANSFERASES SUPERFAMILY PROTEIN"/>
    <property type="match status" value="1"/>
</dbReference>
<dbReference type="SUPFAM" id="SSF53335">
    <property type="entry name" value="S-adenosyl-L-methionine-dependent methyltransferases"/>
    <property type="match status" value="1"/>
</dbReference>
<evidence type="ECO:0000256" key="2">
    <source>
        <dbReference type="ARBA" id="ARBA00022679"/>
    </source>
</evidence>
<dbReference type="PANTHER" id="PTHR43619">
    <property type="entry name" value="S-ADENOSYL-L-METHIONINE-DEPENDENT METHYLTRANSFERASE YKTD-RELATED"/>
    <property type="match status" value="1"/>
</dbReference>
<proteinExistence type="predicted"/>
<evidence type="ECO:0000313" key="4">
    <source>
        <dbReference type="Proteomes" id="UP001289581"/>
    </source>
</evidence>
<sequence>MSAHGTVDLTSVSKTMLLTLHARAEHTLCERPRFTDPAAVELVFRLDYDFTMARQDRLMADGVVLRTLTLDPLVAGYLDTHPGCTVVNIACGLDTRFQRLDDGRVTWHDLDLPDVIALRRRLLEDGERHRTIAASALDPSWPDQLGDVSRDVLVIIEGLSMYLEREEVRTLLDIIAARLPGATVLIDVMPSLFQKYGRERSVEDAGARYTYGCSSAAEFRRTVAPGYTLLHDVPFTRTIARYHPLLAPLTRLPLVGRLSERIVVLRACHRDRASVISLSESLPAATSITSR</sequence>
<dbReference type="GO" id="GO:0032259">
    <property type="term" value="P:methylation"/>
    <property type="evidence" value="ECO:0007669"/>
    <property type="project" value="UniProtKB-KW"/>
</dbReference>
<dbReference type="GO" id="GO:0008168">
    <property type="term" value="F:methyltransferase activity"/>
    <property type="evidence" value="ECO:0007669"/>
    <property type="project" value="UniProtKB-KW"/>
</dbReference>
<dbReference type="InterPro" id="IPR016874">
    <property type="entry name" value="TcmP-like"/>
</dbReference>
<dbReference type="RefSeq" id="WP_315545238.1">
    <property type="nucleotide sequence ID" value="NZ_JAXBCZ010000001.1"/>
</dbReference>